<name>A0A4Y2CRU8_ARAVE</name>
<dbReference type="EMBL" id="BGPR01000230">
    <property type="protein sequence ID" value="GBM06527.1"/>
    <property type="molecule type" value="Genomic_DNA"/>
</dbReference>
<gene>
    <name evidence="1" type="primary">KRBA2_7</name>
    <name evidence="1" type="ORF">AVEN_150363_1</name>
</gene>
<organism evidence="1 2">
    <name type="scientific">Araneus ventricosus</name>
    <name type="common">Orbweaver spider</name>
    <name type="synonym">Epeira ventricosa</name>
    <dbReference type="NCBI Taxonomy" id="182803"/>
    <lineage>
        <taxon>Eukaryota</taxon>
        <taxon>Metazoa</taxon>
        <taxon>Ecdysozoa</taxon>
        <taxon>Arthropoda</taxon>
        <taxon>Chelicerata</taxon>
        <taxon>Arachnida</taxon>
        <taxon>Araneae</taxon>
        <taxon>Araneomorphae</taxon>
        <taxon>Entelegynae</taxon>
        <taxon>Araneoidea</taxon>
        <taxon>Araneidae</taxon>
        <taxon>Araneus</taxon>
    </lineage>
</organism>
<dbReference type="InterPro" id="IPR012337">
    <property type="entry name" value="RNaseH-like_sf"/>
</dbReference>
<accession>A0A4Y2CRU8</accession>
<dbReference type="OrthoDB" id="6433740at2759"/>
<comment type="caution">
    <text evidence="1">The sequence shown here is derived from an EMBL/GenBank/DDBJ whole genome shotgun (WGS) entry which is preliminary data.</text>
</comment>
<evidence type="ECO:0000313" key="1">
    <source>
        <dbReference type="EMBL" id="GBM06527.1"/>
    </source>
</evidence>
<dbReference type="GO" id="GO:0003676">
    <property type="term" value="F:nucleic acid binding"/>
    <property type="evidence" value="ECO:0007669"/>
    <property type="project" value="InterPro"/>
</dbReference>
<evidence type="ECO:0000313" key="2">
    <source>
        <dbReference type="Proteomes" id="UP000499080"/>
    </source>
</evidence>
<dbReference type="InterPro" id="IPR036397">
    <property type="entry name" value="RNaseH_sf"/>
</dbReference>
<sequence>MCNTKKSQQHRNIVVRPITTKDFNLRSQVHLIDFQSTSGGDYKWLMKYQNHATKFCLLRPLKTKRIAEVALEWLKVFLDFDAPYILQSYNCREFTSNIINELSAVWPDCKIVHGRPRHPQSQGSMESCNQGIENKLRAWMDDNGSTDCEVAVLFSGKKKLTKTQSYRTKSVHRTFWSRTKNKIKLNECSAHNIRKY</sequence>
<dbReference type="Gene3D" id="3.30.420.10">
    <property type="entry name" value="Ribonuclease H-like superfamily/Ribonuclease H"/>
    <property type="match status" value="1"/>
</dbReference>
<keyword evidence="2" id="KW-1185">Reference proteome</keyword>
<dbReference type="Proteomes" id="UP000499080">
    <property type="component" value="Unassembled WGS sequence"/>
</dbReference>
<dbReference type="AlphaFoldDB" id="A0A4Y2CRU8"/>
<proteinExistence type="predicted"/>
<dbReference type="SUPFAM" id="SSF53098">
    <property type="entry name" value="Ribonuclease H-like"/>
    <property type="match status" value="1"/>
</dbReference>
<protein>
    <submittedName>
        <fullName evidence="1">KRAB-A domain-containing protein 2</fullName>
    </submittedName>
</protein>
<reference evidence="1 2" key="1">
    <citation type="journal article" date="2019" name="Sci. Rep.">
        <title>Orb-weaving spider Araneus ventricosus genome elucidates the spidroin gene catalogue.</title>
        <authorList>
            <person name="Kono N."/>
            <person name="Nakamura H."/>
            <person name="Ohtoshi R."/>
            <person name="Moran D.A.P."/>
            <person name="Shinohara A."/>
            <person name="Yoshida Y."/>
            <person name="Fujiwara M."/>
            <person name="Mori M."/>
            <person name="Tomita M."/>
            <person name="Arakawa K."/>
        </authorList>
    </citation>
    <scope>NUCLEOTIDE SEQUENCE [LARGE SCALE GENOMIC DNA]</scope>
</reference>